<protein>
    <submittedName>
        <fullName evidence="2">Shematrin-like protein 2</fullName>
    </submittedName>
</protein>
<keyword evidence="1" id="KW-1185">Reference proteome</keyword>
<dbReference type="WBParaSite" id="ALUE_0000776901-mRNA-1">
    <property type="protein sequence ID" value="ALUE_0000776901-mRNA-1"/>
    <property type="gene ID" value="ALUE_0000776901"/>
</dbReference>
<name>A0A0M3HX07_ASCLU</name>
<organism evidence="1 2">
    <name type="scientific">Ascaris lumbricoides</name>
    <name type="common">Giant roundworm</name>
    <dbReference type="NCBI Taxonomy" id="6252"/>
    <lineage>
        <taxon>Eukaryota</taxon>
        <taxon>Metazoa</taxon>
        <taxon>Ecdysozoa</taxon>
        <taxon>Nematoda</taxon>
        <taxon>Chromadorea</taxon>
        <taxon>Rhabditida</taxon>
        <taxon>Spirurina</taxon>
        <taxon>Ascaridomorpha</taxon>
        <taxon>Ascaridoidea</taxon>
        <taxon>Ascarididae</taxon>
        <taxon>Ascaris</taxon>
    </lineage>
</organism>
<proteinExistence type="predicted"/>
<dbReference type="AlphaFoldDB" id="A0A0M3HX07"/>
<sequence length="127" mass="13432">MFSVDAYTVYMCTITTTGCSTGYYGYNTGLNSLFGLGGYQTYYLYPSTSLYGFGGFGGYYGGFGGYYPYNYYVPTIPQVTNVPTIGSVPNINTVPNIGGTTATGPYGPAVNGLCPVGVERNGMCYAS</sequence>
<reference evidence="2" key="1">
    <citation type="submission" date="2017-02" db="UniProtKB">
        <authorList>
            <consortium name="WormBaseParasite"/>
        </authorList>
    </citation>
    <scope>IDENTIFICATION</scope>
</reference>
<dbReference type="Proteomes" id="UP000036681">
    <property type="component" value="Unplaced"/>
</dbReference>
<evidence type="ECO:0000313" key="1">
    <source>
        <dbReference type="Proteomes" id="UP000036681"/>
    </source>
</evidence>
<accession>A0A0M3HX07</accession>
<evidence type="ECO:0000313" key="2">
    <source>
        <dbReference type="WBParaSite" id="ALUE_0000776901-mRNA-1"/>
    </source>
</evidence>